<evidence type="ECO:0000313" key="10">
    <source>
        <dbReference type="Proteomes" id="UP000814176"/>
    </source>
</evidence>
<evidence type="ECO:0000256" key="4">
    <source>
        <dbReference type="ARBA" id="ARBA00034617"/>
    </source>
</evidence>
<proteinExistence type="inferred from homology"/>
<dbReference type="SMART" id="SM00487">
    <property type="entry name" value="DEXDc"/>
    <property type="match status" value="1"/>
</dbReference>
<dbReference type="InterPro" id="IPR001650">
    <property type="entry name" value="Helicase_C-like"/>
</dbReference>
<reference evidence="9 10" key="1">
    <citation type="journal article" date="2021" name="Environ. Microbiol.">
        <title>Gene family expansions and transcriptome signatures uncover fungal adaptations to wood decay.</title>
        <authorList>
            <person name="Hage H."/>
            <person name="Miyauchi S."/>
            <person name="Viragh M."/>
            <person name="Drula E."/>
            <person name="Min B."/>
            <person name="Chaduli D."/>
            <person name="Navarro D."/>
            <person name="Favel A."/>
            <person name="Norest M."/>
            <person name="Lesage-Meessen L."/>
            <person name="Balint B."/>
            <person name="Merenyi Z."/>
            <person name="de Eugenio L."/>
            <person name="Morin E."/>
            <person name="Martinez A.T."/>
            <person name="Baldrian P."/>
            <person name="Stursova M."/>
            <person name="Martinez M.J."/>
            <person name="Novotny C."/>
            <person name="Magnuson J.K."/>
            <person name="Spatafora J.W."/>
            <person name="Maurice S."/>
            <person name="Pangilinan J."/>
            <person name="Andreopoulos W."/>
            <person name="LaButti K."/>
            <person name="Hundley H."/>
            <person name="Na H."/>
            <person name="Kuo A."/>
            <person name="Barry K."/>
            <person name="Lipzen A."/>
            <person name="Henrissat B."/>
            <person name="Riley R."/>
            <person name="Ahrendt S."/>
            <person name="Nagy L.G."/>
            <person name="Grigoriev I.V."/>
            <person name="Martin F."/>
            <person name="Rosso M.N."/>
        </authorList>
    </citation>
    <scope>NUCLEOTIDE SEQUENCE [LARGE SCALE GENOMIC DNA]</scope>
    <source>
        <strain evidence="9 10">CIRM-BRFM 1785</strain>
    </source>
</reference>
<organism evidence="9 10">
    <name type="scientific">Rhodofomes roseus</name>
    <dbReference type="NCBI Taxonomy" id="34475"/>
    <lineage>
        <taxon>Eukaryota</taxon>
        <taxon>Fungi</taxon>
        <taxon>Dikarya</taxon>
        <taxon>Basidiomycota</taxon>
        <taxon>Agaricomycotina</taxon>
        <taxon>Agaricomycetes</taxon>
        <taxon>Polyporales</taxon>
        <taxon>Rhodofomes</taxon>
    </lineage>
</organism>
<dbReference type="SUPFAM" id="SSF52540">
    <property type="entry name" value="P-loop containing nucleoside triphosphate hydrolases"/>
    <property type="match status" value="1"/>
</dbReference>
<evidence type="ECO:0000256" key="1">
    <source>
        <dbReference type="ARBA" id="ARBA00005446"/>
    </source>
</evidence>
<dbReference type="Pfam" id="PF00271">
    <property type="entry name" value="Helicase_C"/>
    <property type="match status" value="1"/>
</dbReference>
<keyword evidence="3" id="KW-0067">ATP-binding</keyword>
<dbReference type="PROSITE" id="PS51192">
    <property type="entry name" value="HELICASE_ATP_BIND_1"/>
    <property type="match status" value="1"/>
</dbReference>
<evidence type="ECO:0000256" key="6">
    <source>
        <dbReference type="SAM" id="MobiDB-lite"/>
    </source>
</evidence>
<comment type="caution">
    <text evidence="9">The sequence shown here is derived from an EMBL/GenBank/DDBJ whole genome shotgun (WGS) entry which is preliminary data.</text>
</comment>
<feature type="region of interest" description="Disordered" evidence="6">
    <location>
        <begin position="359"/>
        <end position="440"/>
    </location>
</feature>
<evidence type="ECO:0000256" key="5">
    <source>
        <dbReference type="ARBA" id="ARBA00034808"/>
    </source>
</evidence>
<evidence type="ECO:0000256" key="3">
    <source>
        <dbReference type="ARBA" id="ARBA00022840"/>
    </source>
</evidence>
<accession>A0ABQ8K498</accession>
<dbReference type="Proteomes" id="UP000814176">
    <property type="component" value="Unassembled WGS sequence"/>
</dbReference>
<keyword evidence="9" id="KW-0378">Hydrolase</keyword>
<dbReference type="InterPro" id="IPR027417">
    <property type="entry name" value="P-loop_NTPase"/>
</dbReference>
<evidence type="ECO:0000313" key="9">
    <source>
        <dbReference type="EMBL" id="KAH9831739.1"/>
    </source>
</evidence>
<dbReference type="PANTHER" id="PTHR13710">
    <property type="entry name" value="DNA HELICASE RECQ FAMILY MEMBER"/>
    <property type="match status" value="1"/>
</dbReference>
<dbReference type="InterPro" id="IPR011545">
    <property type="entry name" value="DEAD/DEAH_box_helicase_dom"/>
</dbReference>
<feature type="compositionally biased region" description="Basic and acidic residues" evidence="6">
    <location>
        <begin position="400"/>
        <end position="415"/>
    </location>
</feature>
<name>A0ABQ8K498_9APHY</name>
<keyword evidence="2" id="KW-0547">Nucleotide-binding</keyword>
<dbReference type="Pfam" id="PF00270">
    <property type="entry name" value="DEAD"/>
    <property type="match status" value="1"/>
</dbReference>
<evidence type="ECO:0000259" key="7">
    <source>
        <dbReference type="PROSITE" id="PS51192"/>
    </source>
</evidence>
<dbReference type="PROSITE" id="PS51194">
    <property type="entry name" value="HELICASE_CTER"/>
    <property type="match status" value="1"/>
</dbReference>
<dbReference type="GO" id="GO:0016787">
    <property type="term" value="F:hydrolase activity"/>
    <property type="evidence" value="ECO:0007669"/>
    <property type="project" value="UniProtKB-KW"/>
</dbReference>
<dbReference type="SMART" id="SM00490">
    <property type="entry name" value="HELICc"/>
    <property type="match status" value="1"/>
</dbReference>
<evidence type="ECO:0000256" key="2">
    <source>
        <dbReference type="ARBA" id="ARBA00022741"/>
    </source>
</evidence>
<gene>
    <name evidence="9" type="ORF">C8Q71DRAFT_798822</name>
</gene>
<keyword evidence="10" id="KW-1185">Reference proteome</keyword>
<feature type="compositionally biased region" description="Gly residues" evidence="6">
    <location>
        <begin position="420"/>
        <end position="429"/>
    </location>
</feature>
<dbReference type="InterPro" id="IPR014001">
    <property type="entry name" value="Helicase_ATP-bd"/>
</dbReference>
<feature type="compositionally biased region" description="Basic and acidic residues" evidence="6">
    <location>
        <begin position="359"/>
        <end position="370"/>
    </location>
</feature>
<comment type="catalytic activity">
    <reaction evidence="4">
        <text>Couples ATP hydrolysis with the unwinding of duplex DNA by translocating in the 3'-5' direction.</text>
        <dbReference type="EC" id="5.6.2.4"/>
    </reaction>
</comment>
<dbReference type="GeneID" id="72006580"/>
<dbReference type="EC" id="5.6.2.4" evidence="5"/>
<dbReference type="PANTHER" id="PTHR13710:SF154">
    <property type="entry name" value="RECQ HELICASE, PUTATIVE (AFU_ORTHOLOGUE AFUA_6G14720)-RELATED"/>
    <property type="match status" value="1"/>
</dbReference>
<feature type="domain" description="Helicase C-terminal" evidence="8">
    <location>
        <begin position="202"/>
        <end position="372"/>
    </location>
</feature>
<comment type="similarity">
    <text evidence="1">Belongs to the helicase family. RecQ subfamily.</text>
</comment>
<evidence type="ECO:0000259" key="8">
    <source>
        <dbReference type="PROSITE" id="PS51194"/>
    </source>
</evidence>
<dbReference type="EMBL" id="JADCUA010000024">
    <property type="protein sequence ID" value="KAH9831739.1"/>
    <property type="molecule type" value="Genomic_DNA"/>
</dbReference>
<dbReference type="Gene3D" id="3.40.50.300">
    <property type="entry name" value="P-loop containing nucleotide triphosphate hydrolases"/>
    <property type="match status" value="2"/>
</dbReference>
<protein>
    <recommendedName>
        <fullName evidence="5">DNA 3'-5' helicase</fullName>
        <ecNumber evidence="5">5.6.2.4</ecNumber>
    </recommendedName>
</protein>
<dbReference type="RefSeq" id="XP_047774836.1">
    <property type="nucleotide sequence ID" value="XM_047925848.1"/>
</dbReference>
<feature type="domain" description="Helicase ATP-binding" evidence="7">
    <location>
        <begin position="36"/>
        <end position="207"/>
    </location>
</feature>
<sequence>MAQSHSRPLPSLEEICATTLAKLSRDPCRWQARATQLVLERKNDLINIAPTGSGKTLTFWMPLLFREDGIQIVVTPLNILGTQNEQELASIGVRAIAIRAETATPQVFRDIAEGKYRVIVVNPEELMKDGGGFERLWKNSSFTSKIISIVFDEAHCISIWKSFRPDYKNIHRLRYILPNVPFVLATATLPDEMRREVMTTLQIRPDRCTVLRRSNDRPNVHIEVRRIQHAQSSFEDLDFLVLPKTERASGDPIPKLLVFFDNIEEIHWFHAQMSEQFREDDLGAFNSSKLYGLCSTDSFGMGVNIADIRIVVQWRLTCNLNTLWQRFGRAARDLSLDAVAVLLVEARYFDEEREKVKGCADKRAEKRKADLSAQKPAKKTRTQGPPPAAVTASSSTNVESETRHDDVRHAGDEQARATGGDHGVSGLPGQGSSQEPPISAGGVAQHVDLASLHAEFEAARAVTGRAAKRKHKQSVADASQLSPELDALVNAATRPFRCYRAPIMAYYRNDQIGKSVSSIWKGRLIRLTSTYLTEPDNPPCRPTGCSRCATRSPVVCCILCSPDAQCFKAIAPGECHTAARPDGASRIKKDMVISPAGRDLRTALNTFRRERTIEKYNKALLDALGPSVILPDNVLDHLVECAQAGKIKSATDLQREVGKKWGKVQEHGEAVIALIMRCVASVYQSPCHLIFG</sequence>